<organism evidence="1 2">
    <name type="scientific">Adhaeribacter terrigena</name>
    <dbReference type="NCBI Taxonomy" id="2793070"/>
    <lineage>
        <taxon>Bacteria</taxon>
        <taxon>Pseudomonadati</taxon>
        <taxon>Bacteroidota</taxon>
        <taxon>Cytophagia</taxon>
        <taxon>Cytophagales</taxon>
        <taxon>Hymenobacteraceae</taxon>
        <taxon>Adhaeribacter</taxon>
    </lineage>
</organism>
<dbReference type="Gene3D" id="2.60.40.1120">
    <property type="entry name" value="Carboxypeptidase-like, regulatory domain"/>
    <property type="match status" value="1"/>
</dbReference>
<dbReference type="Proteomes" id="UP000644147">
    <property type="component" value="Unassembled WGS sequence"/>
</dbReference>
<keyword evidence="2" id="KW-1185">Reference proteome</keyword>
<name>A0ABS1C4W4_9BACT</name>
<dbReference type="RefSeq" id="WP_200507283.1">
    <property type="nucleotide sequence ID" value="NZ_JAEHFX010000009.1"/>
</dbReference>
<evidence type="ECO:0000313" key="2">
    <source>
        <dbReference type="Proteomes" id="UP000644147"/>
    </source>
</evidence>
<reference evidence="1 2" key="1">
    <citation type="submission" date="2020-12" db="EMBL/GenBank/DDBJ databases">
        <title>Bacterial novel species Adhaeribacter sp. BT258 isolated from soil.</title>
        <authorList>
            <person name="Jung H.-Y."/>
        </authorList>
    </citation>
    <scope>NUCLEOTIDE SEQUENCE [LARGE SCALE GENOMIC DNA]</scope>
    <source>
        <strain evidence="1 2">BT258</strain>
    </source>
</reference>
<sequence length="218" mass="24802">MWNYLAFLCGFLILLFCSCERLDGETVVEGKVVDRHTGDAIPNATVVVHSGKISNGFTGGAYNTFEFEKQADNKGNFAFRFEGKGDRNYVLRAFKDPGYYTAFDDAAYLEEGRNNKKLKIKMQAPAWVRVKLVNTPPKDVVQVFYMQGFSDMINGEQGSIFYRLHRDTIFVRMVMGNRETTFLVDIDTVGNSQVENMIRLNPLAYFPALDTTNLVIHY</sequence>
<protein>
    <submittedName>
        <fullName evidence="1">Carboxypeptidase regulatory-like domain-containing protein</fullName>
    </submittedName>
</protein>
<accession>A0ABS1C4W4</accession>
<evidence type="ECO:0000313" key="1">
    <source>
        <dbReference type="EMBL" id="MBK0404442.1"/>
    </source>
</evidence>
<proteinExistence type="predicted"/>
<comment type="caution">
    <text evidence="1">The sequence shown here is derived from an EMBL/GenBank/DDBJ whole genome shotgun (WGS) entry which is preliminary data.</text>
</comment>
<gene>
    <name evidence="1" type="ORF">I5M27_15695</name>
</gene>
<dbReference type="EMBL" id="JAEHFX010000009">
    <property type="protein sequence ID" value="MBK0404442.1"/>
    <property type="molecule type" value="Genomic_DNA"/>
</dbReference>